<name>A0ABW0QAH6_9BURK</name>
<evidence type="ECO:0000313" key="2">
    <source>
        <dbReference type="Proteomes" id="UP001596084"/>
    </source>
</evidence>
<dbReference type="RefSeq" id="WP_068835076.1">
    <property type="nucleotide sequence ID" value="NZ_JBHSMX010000020.1"/>
</dbReference>
<proteinExistence type="predicted"/>
<keyword evidence="2" id="KW-1185">Reference proteome</keyword>
<accession>A0ABW0QAH6</accession>
<dbReference type="Proteomes" id="UP001596084">
    <property type="component" value="Unassembled WGS sequence"/>
</dbReference>
<evidence type="ECO:0000313" key="1">
    <source>
        <dbReference type="EMBL" id="MFC5521775.1"/>
    </source>
</evidence>
<comment type="caution">
    <text evidence="1">The sequence shown here is derived from an EMBL/GenBank/DDBJ whole genome shotgun (WGS) entry which is preliminary data.</text>
</comment>
<organism evidence="1 2">
    <name type="scientific">Polaromonas jejuensis</name>
    <dbReference type="NCBI Taxonomy" id="457502"/>
    <lineage>
        <taxon>Bacteria</taxon>
        <taxon>Pseudomonadati</taxon>
        <taxon>Pseudomonadota</taxon>
        <taxon>Betaproteobacteria</taxon>
        <taxon>Burkholderiales</taxon>
        <taxon>Comamonadaceae</taxon>
        <taxon>Polaromonas</taxon>
    </lineage>
</organism>
<dbReference type="EMBL" id="JBHSMX010000020">
    <property type="protein sequence ID" value="MFC5521775.1"/>
    <property type="molecule type" value="Genomic_DNA"/>
</dbReference>
<reference evidence="2" key="1">
    <citation type="journal article" date="2019" name="Int. J. Syst. Evol. Microbiol.">
        <title>The Global Catalogue of Microorganisms (GCM) 10K type strain sequencing project: providing services to taxonomists for standard genome sequencing and annotation.</title>
        <authorList>
            <consortium name="The Broad Institute Genomics Platform"/>
            <consortium name="The Broad Institute Genome Sequencing Center for Infectious Disease"/>
            <person name="Wu L."/>
            <person name="Ma J."/>
        </authorList>
    </citation>
    <scope>NUCLEOTIDE SEQUENCE [LARGE SCALE GENOMIC DNA]</scope>
    <source>
        <strain evidence="2">CGMCC 4.7277</strain>
    </source>
</reference>
<sequence length="152" mass="16097">MTFTKTALGQTALQNRSLALTPRQRSAFIMFDGKRSTEEVLKATAGLGVTTDDVNHLVTLGLLAGTAAAVPEPGPASAPGLAGESRLSAQEHYSKAYPIATRLTAELGLRGFRLNLAVEAAGDLVKLRELAPKIKEAVGPEKFRALEHALYS</sequence>
<gene>
    <name evidence="1" type="ORF">ACFPP7_12745</name>
</gene>
<protein>
    <submittedName>
        <fullName evidence="1">Uncharacterized protein</fullName>
    </submittedName>
</protein>